<evidence type="ECO:0000256" key="6">
    <source>
        <dbReference type="ARBA" id="ARBA00022989"/>
    </source>
</evidence>
<evidence type="ECO:0000313" key="11">
    <source>
        <dbReference type="Proteomes" id="UP000034664"/>
    </source>
</evidence>
<comment type="caution">
    <text evidence="10">The sequence shown here is derived from an EMBL/GenBank/DDBJ whole genome shotgun (WGS) entry which is preliminary data.</text>
</comment>
<evidence type="ECO:0000256" key="5">
    <source>
        <dbReference type="ARBA" id="ARBA00022692"/>
    </source>
</evidence>
<dbReference type="PATRIC" id="fig|1618482.3.peg.583"/>
<comment type="similarity">
    <text evidence="2">Belongs to the GSP F family.</text>
</comment>
<evidence type="ECO:0000256" key="8">
    <source>
        <dbReference type="SAM" id="Phobius"/>
    </source>
</evidence>
<dbReference type="InterPro" id="IPR003004">
    <property type="entry name" value="GspF/PilC"/>
</dbReference>
<feature type="transmembrane region" description="Helical" evidence="8">
    <location>
        <begin position="170"/>
        <end position="192"/>
    </location>
</feature>
<dbReference type="InterPro" id="IPR018076">
    <property type="entry name" value="T2SS_GspF_dom"/>
</dbReference>
<keyword evidence="7 8" id="KW-0472">Membrane</keyword>
<evidence type="ECO:0000256" key="4">
    <source>
        <dbReference type="ARBA" id="ARBA00022519"/>
    </source>
</evidence>
<organism evidence="10 11">
    <name type="scientific">Candidatus Roizmanbacteria bacterium GW2011_GWB1_40_7</name>
    <dbReference type="NCBI Taxonomy" id="1618482"/>
    <lineage>
        <taxon>Bacteria</taxon>
        <taxon>Candidatus Roizmaniibacteriota</taxon>
    </lineage>
</organism>
<evidence type="ECO:0000256" key="2">
    <source>
        <dbReference type="ARBA" id="ARBA00005745"/>
    </source>
</evidence>
<reference evidence="10 11" key="1">
    <citation type="journal article" date="2015" name="Nature">
        <title>rRNA introns, odd ribosomes, and small enigmatic genomes across a large radiation of phyla.</title>
        <authorList>
            <person name="Brown C.T."/>
            <person name="Hug L.A."/>
            <person name="Thomas B.C."/>
            <person name="Sharon I."/>
            <person name="Castelle C.J."/>
            <person name="Singh A."/>
            <person name="Wilkins M.J."/>
            <person name="Williams K.H."/>
            <person name="Banfield J.F."/>
        </authorList>
    </citation>
    <scope>NUCLEOTIDE SEQUENCE [LARGE SCALE GENOMIC DNA]</scope>
</reference>
<dbReference type="GO" id="GO:0005886">
    <property type="term" value="C:plasma membrane"/>
    <property type="evidence" value="ECO:0007669"/>
    <property type="project" value="UniProtKB-SubCell"/>
</dbReference>
<dbReference type="EMBL" id="LBZM01000013">
    <property type="protein sequence ID" value="KKR72031.1"/>
    <property type="molecule type" value="Genomic_DNA"/>
</dbReference>
<feature type="domain" description="Type II secretion system protein GspF" evidence="9">
    <location>
        <begin position="69"/>
        <end position="193"/>
    </location>
</feature>
<feature type="transmembrane region" description="Helical" evidence="8">
    <location>
        <begin position="376"/>
        <end position="397"/>
    </location>
</feature>
<protein>
    <submittedName>
        <fullName evidence="10">Type II secretion system F domain protein</fullName>
    </submittedName>
</protein>
<sequence length="403" mass="44209">MQFIYRVKDNEGKVLTGSLNASSQDDAIKTLRDRGAFILSIQEQSASNLQADEFLARFSRVGFAQIVEFTRQLATMLNAGLSLVESLSLLEQEARGNPAFKKIVADVLGEIKGGGTLAKALAKHPKQFNKIYTALVSAGEESGKLDTVLLRLADNLEAERSFRAQIKTAMIYPSIVVIGMVGLATMMMVYVVPQLTEIYKSFDVELPLTTQIMIGTSNFIINFWWAILIAVAVIVFWIPQFKRSEVGIRILDVITLNLPVWGSLKKDTIMTELTRTLSLLISAGVPILESLEIVSDALASQQYANGIRDAAKKVERGFQLGALLSANPIYPPIFGQMVTVGEQTGKMDETLGRISLYFEATASEKVKRLTASLEPIILGVLGIGVGFLVFSIVMPMYQLTQAF</sequence>
<feature type="domain" description="Type II secretion system protein GspF" evidence="9">
    <location>
        <begin position="274"/>
        <end position="395"/>
    </location>
</feature>
<gene>
    <name evidence="10" type="ORF">UU14_C0013G0005</name>
</gene>
<evidence type="ECO:0000259" key="9">
    <source>
        <dbReference type="Pfam" id="PF00482"/>
    </source>
</evidence>
<keyword evidence="5 8" id="KW-0812">Transmembrane</keyword>
<comment type="subcellular location">
    <subcellularLocation>
        <location evidence="1">Cell inner membrane</location>
        <topology evidence="1">Multi-pass membrane protein</topology>
    </subcellularLocation>
</comment>
<dbReference type="FunFam" id="1.20.81.30:FF:000001">
    <property type="entry name" value="Type II secretion system protein F"/>
    <property type="match status" value="1"/>
</dbReference>
<feature type="transmembrane region" description="Helical" evidence="8">
    <location>
        <begin position="212"/>
        <end position="238"/>
    </location>
</feature>
<dbReference type="AlphaFoldDB" id="A0A0G0TB34"/>
<proteinExistence type="inferred from homology"/>
<name>A0A0G0TB34_9BACT</name>
<evidence type="ECO:0000256" key="1">
    <source>
        <dbReference type="ARBA" id="ARBA00004429"/>
    </source>
</evidence>
<dbReference type="PRINTS" id="PR00812">
    <property type="entry name" value="BCTERIALGSPF"/>
</dbReference>
<dbReference type="Gene3D" id="1.20.81.30">
    <property type="entry name" value="Type II secretion system (T2SS), domain F"/>
    <property type="match status" value="2"/>
</dbReference>
<dbReference type="Proteomes" id="UP000034664">
    <property type="component" value="Unassembled WGS sequence"/>
</dbReference>
<accession>A0A0G0TB34</accession>
<keyword evidence="6 8" id="KW-1133">Transmembrane helix</keyword>
<evidence type="ECO:0000256" key="7">
    <source>
        <dbReference type="ARBA" id="ARBA00023136"/>
    </source>
</evidence>
<dbReference type="PANTHER" id="PTHR30012">
    <property type="entry name" value="GENERAL SECRETION PATHWAY PROTEIN"/>
    <property type="match status" value="1"/>
</dbReference>
<dbReference type="InterPro" id="IPR042094">
    <property type="entry name" value="T2SS_GspF_sf"/>
</dbReference>
<evidence type="ECO:0000313" key="10">
    <source>
        <dbReference type="EMBL" id="KKR72031.1"/>
    </source>
</evidence>
<dbReference type="PANTHER" id="PTHR30012:SF0">
    <property type="entry name" value="TYPE II SECRETION SYSTEM PROTEIN F-RELATED"/>
    <property type="match status" value="1"/>
</dbReference>
<dbReference type="Pfam" id="PF00482">
    <property type="entry name" value="T2SSF"/>
    <property type="match status" value="2"/>
</dbReference>
<evidence type="ECO:0000256" key="3">
    <source>
        <dbReference type="ARBA" id="ARBA00022475"/>
    </source>
</evidence>
<keyword evidence="4" id="KW-0997">Cell inner membrane</keyword>
<keyword evidence="3" id="KW-1003">Cell membrane</keyword>